<dbReference type="Gene3D" id="2.40.420.20">
    <property type="match status" value="1"/>
</dbReference>
<feature type="domain" description="Multidrug resistance protein MdtA-like barrel-sandwich hybrid" evidence="4">
    <location>
        <begin position="93"/>
        <end position="235"/>
    </location>
</feature>
<reference evidence="5" key="1">
    <citation type="submission" date="2022-06" db="EMBL/GenBank/DDBJ databases">
        <title>Sphingomonas sp. nov. isolated from rhizosphere soil of tomato.</title>
        <authorList>
            <person name="Dong H."/>
            <person name="Gao R."/>
        </authorList>
    </citation>
    <scope>NUCLEOTIDE SEQUENCE</scope>
    <source>
        <strain evidence="5">MMSM24</strain>
    </source>
</reference>
<comment type="caution">
    <text evidence="5">The sequence shown here is derived from an EMBL/GenBank/DDBJ whole genome shotgun (WGS) entry which is preliminary data.</text>
</comment>
<protein>
    <submittedName>
        <fullName evidence="5">Efflux RND transporter periplasmic adaptor subunit</fullName>
    </submittedName>
</protein>
<evidence type="ECO:0000256" key="2">
    <source>
        <dbReference type="SAM" id="MobiDB-lite"/>
    </source>
</evidence>
<dbReference type="SUPFAM" id="SSF111369">
    <property type="entry name" value="HlyD-like secretion proteins"/>
    <property type="match status" value="1"/>
</dbReference>
<dbReference type="GO" id="GO:1990281">
    <property type="term" value="C:efflux pump complex"/>
    <property type="evidence" value="ECO:0007669"/>
    <property type="project" value="TreeGrafter"/>
</dbReference>
<dbReference type="Proteomes" id="UP001165565">
    <property type="component" value="Unassembled WGS sequence"/>
</dbReference>
<feature type="transmembrane region" description="Helical" evidence="3">
    <location>
        <begin position="31"/>
        <end position="52"/>
    </location>
</feature>
<evidence type="ECO:0000259" key="4">
    <source>
        <dbReference type="Pfam" id="PF25917"/>
    </source>
</evidence>
<dbReference type="RefSeq" id="WP_265268294.1">
    <property type="nucleotide sequence ID" value="NZ_JANFAV010000003.1"/>
</dbReference>
<feature type="region of interest" description="Disordered" evidence="2">
    <location>
        <begin position="375"/>
        <end position="399"/>
    </location>
</feature>
<dbReference type="NCBIfam" id="TIGR01730">
    <property type="entry name" value="RND_mfp"/>
    <property type="match status" value="1"/>
</dbReference>
<dbReference type="PANTHER" id="PTHR30469:SF15">
    <property type="entry name" value="HLYD FAMILY OF SECRETION PROTEINS"/>
    <property type="match status" value="1"/>
</dbReference>
<dbReference type="PANTHER" id="PTHR30469">
    <property type="entry name" value="MULTIDRUG RESISTANCE PROTEIN MDTA"/>
    <property type="match status" value="1"/>
</dbReference>
<dbReference type="InterPro" id="IPR006143">
    <property type="entry name" value="RND_pump_MFP"/>
</dbReference>
<keyword evidence="3" id="KW-0812">Transmembrane</keyword>
<accession>A0AA41Z7P9</accession>
<organism evidence="5 6">
    <name type="scientific">Sphingomonas lycopersici</name>
    <dbReference type="NCBI Taxonomy" id="2951807"/>
    <lineage>
        <taxon>Bacteria</taxon>
        <taxon>Pseudomonadati</taxon>
        <taxon>Pseudomonadota</taxon>
        <taxon>Alphaproteobacteria</taxon>
        <taxon>Sphingomonadales</taxon>
        <taxon>Sphingomonadaceae</taxon>
        <taxon>Sphingomonas</taxon>
    </lineage>
</organism>
<gene>
    <name evidence="5" type="ORF">NEE01_06180</name>
</gene>
<keyword evidence="6" id="KW-1185">Reference proteome</keyword>
<dbReference type="Pfam" id="PF25917">
    <property type="entry name" value="BSH_RND"/>
    <property type="match status" value="1"/>
</dbReference>
<keyword evidence="3" id="KW-0472">Membrane</keyword>
<keyword evidence="3" id="KW-1133">Transmembrane helix</keyword>
<name>A0AA41Z7P9_9SPHN</name>
<dbReference type="GO" id="GO:0015562">
    <property type="term" value="F:efflux transmembrane transporter activity"/>
    <property type="evidence" value="ECO:0007669"/>
    <property type="project" value="TreeGrafter"/>
</dbReference>
<dbReference type="AlphaFoldDB" id="A0AA41Z7P9"/>
<dbReference type="Gene3D" id="2.40.30.170">
    <property type="match status" value="1"/>
</dbReference>
<dbReference type="InterPro" id="IPR058625">
    <property type="entry name" value="MdtA-like_BSH"/>
</dbReference>
<dbReference type="Gene3D" id="1.10.287.470">
    <property type="entry name" value="Helix hairpin bin"/>
    <property type="match status" value="1"/>
</dbReference>
<evidence type="ECO:0000256" key="3">
    <source>
        <dbReference type="SAM" id="Phobius"/>
    </source>
</evidence>
<dbReference type="EMBL" id="JANFAV010000003">
    <property type="protein sequence ID" value="MCW6534372.1"/>
    <property type="molecule type" value="Genomic_DNA"/>
</dbReference>
<evidence type="ECO:0000313" key="5">
    <source>
        <dbReference type="EMBL" id="MCW6534372.1"/>
    </source>
</evidence>
<evidence type="ECO:0000256" key="1">
    <source>
        <dbReference type="ARBA" id="ARBA00009477"/>
    </source>
</evidence>
<proteinExistence type="inferred from homology"/>
<dbReference type="Gene3D" id="2.40.50.100">
    <property type="match status" value="1"/>
</dbReference>
<feature type="region of interest" description="Disordered" evidence="2">
    <location>
        <begin position="1"/>
        <end position="20"/>
    </location>
</feature>
<sequence>MTDAPDSPDPPAGTSVDEFLGTKPGGSWGWWIRWLSIGLAGVVLIVLVGRFVSGGLATEYASEPVTRVDIPLKLFGSGRLQPVAVHLVDAGQEGVIRAIPVADNQPVNAGDILVRLDPAPLREAIAAARELLDTRQAALAKAQATKADVDARLGLYQRVRRRSGGNVPSDREMTAAQDAARRAADAVDTAQVELAAARTALSEREAQLASADIRAPVAGVVSRRFVAIGQRVGANPGQHLFAIAEPYTRLRLDIATDRAQAQRLRAARAVRAIVTVALGKAVSAPILRLTETAAPPALARSASAPISVDSTPVGIALELGNPGGALRVGTAVTVQIDLGMHRDALVVPDSALRFGRASDAARPPGAVRGEAVYVTGSDGTPQRVPVTRGGSDGRNSEVASDMLKPGMRVITGLR</sequence>
<comment type="similarity">
    <text evidence="1">Belongs to the membrane fusion protein (MFP) (TC 8.A.1) family.</text>
</comment>
<evidence type="ECO:0000313" key="6">
    <source>
        <dbReference type="Proteomes" id="UP001165565"/>
    </source>
</evidence>